<dbReference type="Pfam" id="PF12697">
    <property type="entry name" value="Abhydrolase_6"/>
    <property type="match status" value="1"/>
</dbReference>
<dbReference type="InterPro" id="IPR050228">
    <property type="entry name" value="Carboxylesterase_BioH"/>
</dbReference>
<keyword evidence="2" id="KW-0378">Hydrolase</keyword>
<sequence>MTLPIFLITGQLLTEAVWAPLREAWPDRELVVADNKSDDSIEAFAARLLENAPPRFALVAHAMGGFIAFEVMRRAPERVERLALVSTLAPADGPAQTVRRQGYIDLVESGKFEQVVEERIPILFPEEKRADARLLGIARQMAADTGAETFLAQQRAIMARVDSRPRLGDIAVPVLLVRGDGDGIVSAAHHEEIAEAIPGARSVTIEGAGHLPMVEAPDRFRTILAAFLDE</sequence>
<dbReference type="InterPro" id="IPR000073">
    <property type="entry name" value="AB_hydrolase_1"/>
</dbReference>
<dbReference type="GO" id="GO:0016787">
    <property type="term" value="F:hydrolase activity"/>
    <property type="evidence" value="ECO:0007669"/>
    <property type="project" value="UniProtKB-KW"/>
</dbReference>
<dbReference type="PANTHER" id="PTHR43194:SF2">
    <property type="entry name" value="PEROXISOMAL MEMBRANE PROTEIN LPX1"/>
    <property type="match status" value="1"/>
</dbReference>
<dbReference type="Proteomes" id="UP001166571">
    <property type="component" value="Unassembled WGS sequence"/>
</dbReference>
<feature type="domain" description="AB hydrolase-1" evidence="1">
    <location>
        <begin position="40"/>
        <end position="220"/>
    </location>
</feature>
<dbReference type="InterPro" id="IPR029058">
    <property type="entry name" value="AB_hydrolase_fold"/>
</dbReference>
<evidence type="ECO:0000259" key="1">
    <source>
        <dbReference type="Pfam" id="PF12697"/>
    </source>
</evidence>
<protein>
    <submittedName>
        <fullName evidence="2">Alpha/beta hydrolase</fullName>
    </submittedName>
</protein>
<organism evidence="2 3">
    <name type="scientific">Sphingopyxis jiangsuensis</name>
    <dbReference type="NCBI Taxonomy" id="2871171"/>
    <lineage>
        <taxon>Bacteria</taxon>
        <taxon>Pseudomonadati</taxon>
        <taxon>Pseudomonadota</taxon>
        <taxon>Alphaproteobacteria</taxon>
        <taxon>Sphingomonadales</taxon>
        <taxon>Sphingomonadaceae</taxon>
        <taxon>Sphingopyxis</taxon>
    </lineage>
</organism>
<dbReference type="Gene3D" id="3.40.50.1820">
    <property type="entry name" value="alpha/beta hydrolase"/>
    <property type="match status" value="1"/>
</dbReference>
<comment type="caution">
    <text evidence="2">The sequence shown here is derived from an EMBL/GenBank/DDBJ whole genome shotgun (WGS) entry which is preliminary data.</text>
</comment>
<accession>A0ABS7MH05</accession>
<reference evidence="2" key="1">
    <citation type="submission" date="2021-08" db="EMBL/GenBank/DDBJ databases">
        <title>Sphingopyxis panaciterrulae sp. nov., isolated from the surface water of the Yellow Sea.</title>
        <authorList>
            <person name="Gao Z."/>
            <person name="Zhang D."/>
            <person name="Zhang A."/>
        </authorList>
    </citation>
    <scope>NUCLEOTIDE SEQUENCE</scope>
    <source>
        <strain evidence="2">XHP0097</strain>
    </source>
</reference>
<evidence type="ECO:0000313" key="3">
    <source>
        <dbReference type="Proteomes" id="UP001166571"/>
    </source>
</evidence>
<dbReference type="EMBL" id="JAILXK010000002">
    <property type="protein sequence ID" value="MBY4638291.1"/>
    <property type="molecule type" value="Genomic_DNA"/>
</dbReference>
<dbReference type="SUPFAM" id="SSF53474">
    <property type="entry name" value="alpha/beta-Hydrolases"/>
    <property type="match status" value="1"/>
</dbReference>
<proteinExistence type="predicted"/>
<name>A0ABS7MH05_9SPHN</name>
<evidence type="ECO:0000313" key="2">
    <source>
        <dbReference type="EMBL" id="MBY4638291.1"/>
    </source>
</evidence>
<dbReference type="PANTHER" id="PTHR43194">
    <property type="entry name" value="HYDROLASE ALPHA/BETA FOLD FAMILY"/>
    <property type="match status" value="1"/>
</dbReference>
<dbReference type="RefSeq" id="WP_201927518.1">
    <property type="nucleotide sequence ID" value="NZ_JAERPO010000002.1"/>
</dbReference>
<keyword evidence="3" id="KW-1185">Reference proteome</keyword>
<gene>
    <name evidence="2" type="ORF">K5P26_14185</name>
</gene>